<dbReference type="InterPro" id="IPR030184">
    <property type="entry name" value="WAT1-related"/>
</dbReference>
<feature type="transmembrane region" description="Helical" evidence="6">
    <location>
        <begin position="221"/>
        <end position="242"/>
    </location>
</feature>
<evidence type="ECO:0000256" key="3">
    <source>
        <dbReference type="ARBA" id="ARBA00022692"/>
    </source>
</evidence>
<feature type="transmembrane region" description="Helical" evidence="6">
    <location>
        <begin position="20"/>
        <end position="41"/>
    </location>
</feature>
<comment type="caution">
    <text evidence="8">The sequence shown here is derived from an EMBL/GenBank/DDBJ whole genome shotgun (WGS) entry which is preliminary data.</text>
</comment>
<sequence length="387" mass="42145">MADQSSFGWLSVGLKKAKPFLAMVSLQFGYAGMYIITIIALKKGMSHYILSVYRHVIAFLIMAPFALVLERKVRPKLTLPIFLRIMALGLLEPVLDQNLYNVGMTYTSATMGATFVNMLPAVTFILAMIFRLEKVNVKKFHSVAKVIGTVITVMGAMVMTLYTGPAIHFIKSAGAIHHGNTTESDKHNHFIGILLLFGSICSWSGFFILQSFTLKKYPAELSLTALVCLVGAVEGAVVSLIFERDMSVWKVGFNSKFVAIAYSGVVCSGIAYYVQGVVIRERGPVFLTSFSPLCMIITATLGAIVLKELIHLGSILGAILIVIGLYTVVWGKSKDTKSTSEESIMTKDIGKNQELPIVDHGGIIDGPVKILKIPAADNIRSDSIVSK</sequence>
<evidence type="ECO:0000256" key="6">
    <source>
        <dbReference type="RuleBase" id="RU363077"/>
    </source>
</evidence>
<dbReference type="InterPro" id="IPR000620">
    <property type="entry name" value="EamA_dom"/>
</dbReference>
<evidence type="ECO:0000313" key="9">
    <source>
        <dbReference type="Proteomes" id="UP001054252"/>
    </source>
</evidence>
<evidence type="ECO:0000256" key="2">
    <source>
        <dbReference type="ARBA" id="ARBA00007635"/>
    </source>
</evidence>
<gene>
    <name evidence="8" type="ORF">SLEP1_g45673</name>
</gene>
<feature type="transmembrane region" description="Helical" evidence="6">
    <location>
        <begin position="142"/>
        <end position="162"/>
    </location>
</feature>
<dbReference type="InterPro" id="IPR037185">
    <property type="entry name" value="EmrE-like"/>
</dbReference>
<feature type="transmembrane region" description="Helical" evidence="6">
    <location>
        <begin position="312"/>
        <end position="331"/>
    </location>
</feature>
<dbReference type="PANTHER" id="PTHR31218">
    <property type="entry name" value="WAT1-RELATED PROTEIN"/>
    <property type="match status" value="1"/>
</dbReference>
<evidence type="ECO:0000259" key="7">
    <source>
        <dbReference type="Pfam" id="PF00892"/>
    </source>
</evidence>
<feature type="transmembrane region" description="Helical" evidence="6">
    <location>
        <begin position="257"/>
        <end position="274"/>
    </location>
</feature>
<feature type="transmembrane region" description="Helical" evidence="6">
    <location>
        <begin position="286"/>
        <end position="306"/>
    </location>
</feature>
<accession>A0AAV5LLC4</accession>
<keyword evidence="5 6" id="KW-0472">Membrane</keyword>
<proteinExistence type="inferred from homology"/>
<protein>
    <recommendedName>
        <fullName evidence="6">WAT1-related protein</fullName>
    </recommendedName>
</protein>
<feature type="domain" description="EamA" evidence="7">
    <location>
        <begin position="22"/>
        <end position="156"/>
    </location>
</feature>
<feature type="transmembrane region" description="Helical" evidence="6">
    <location>
        <begin position="106"/>
        <end position="130"/>
    </location>
</feature>
<keyword evidence="9" id="KW-1185">Reference proteome</keyword>
<comment type="similarity">
    <text evidence="2 6">Belongs to the drug/metabolite transporter (DMT) superfamily. Plant drug/metabolite exporter (P-DME) (TC 2.A.7.4) family.</text>
</comment>
<dbReference type="Proteomes" id="UP001054252">
    <property type="component" value="Unassembled WGS sequence"/>
</dbReference>
<keyword evidence="4 6" id="KW-1133">Transmembrane helix</keyword>
<keyword evidence="3 6" id="KW-0812">Transmembrane</keyword>
<dbReference type="GO" id="GO:0022857">
    <property type="term" value="F:transmembrane transporter activity"/>
    <property type="evidence" value="ECO:0007669"/>
    <property type="project" value="InterPro"/>
</dbReference>
<evidence type="ECO:0000256" key="1">
    <source>
        <dbReference type="ARBA" id="ARBA00004141"/>
    </source>
</evidence>
<comment type="subcellular location">
    <subcellularLocation>
        <location evidence="1 6">Membrane</location>
        <topology evidence="1 6">Multi-pass membrane protein</topology>
    </subcellularLocation>
</comment>
<dbReference type="Pfam" id="PF00892">
    <property type="entry name" value="EamA"/>
    <property type="match status" value="2"/>
</dbReference>
<dbReference type="GO" id="GO:0016020">
    <property type="term" value="C:membrane"/>
    <property type="evidence" value="ECO:0007669"/>
    <property type="project" value="UniProtKB-SubCell"/>
</dbReference>
<reference evidence="8 9" key="1">
    <citation type="journal article" date="2021" name="Commun. Biol.">
        <title>The genome of Shorea leprosula (Dipterocarpaceae) highlights the ecological relevance of drought in aseasonal tropical rainforests.</title>
        <authorList>
            <person name="Ng K.K.S."/>
            <person name="Kobayashi M.J."/>
            <person name="Fawcett J.A."/>
            <person name="Hatakeyama M."/>
            <person name="Paape T."/>
            <person name="Ng C.H."/>
            <person name="Ang C.C."/>
            <person name="Tnah L.H."/>
            <person name="Lee C.T."/>
            <person name="Nishiyama T."/>
            <person name="Sese J."/>
            <person name="O'Brien M.J."/>
            <person name="Copetti D."/>
            <person name="Mohd Noor M.I."/>
            <person name="Ong R.C."/>
            <person name="Putra M."/>
            <person name="Sireger I.Z."/>
            <person name="Indrioko S."/>
            <person name="Kosugi Y."/>
            <person name="Izuno A."/>
            <person name="Isagi Y."/>
            <person name="Lee S.L."/>
            <person name="Shimizu K.K."/>
        </authorList>
    </citation>
    <scope>NUCLEOTIDE SEQUENCE [LARGE SCALE GENOMIC DNA]</scope>
    <source>
        <strain evidence="8">214</strain>
    </source>
</reference>
<dbReference type="SUPFAM" id="SSF103481">
    <property type="entry name" value="Multidrug resistance efflux transporter EmrE"/>
    <property type="match status" value="2"/>
</dbReference>
<feature type="transmembrane region" description="Helical" evidence="6">
    <location>
        <begin position="190"/>
        <end position="209"/>
    </location>
</feature>
<evidence type="ECO:0000256" key="4">
    <source>
        <dbReference type="ARBA" id="ARBA00022989"/>
    </source>
</evidence>
<feature type="transmembrane region" description="Helical" evidence="6">
    <location>
        <begin position="47"/>
        <end position="69"/>
    </location>
</feature>
<evidence type="ECO:0000313" key="8">
    <source>
        <dbReference type="EMBL" id="GKV37674.1"/>
    </source>
</evidence>
<dbReference type="AlphaFoldDB" id="A0AAV5LLC4"/>
<organism evidence="8 9">
    <name type="scientific">Rubroshorea leprosula</name>
    <dbReference type="NCBI Taxonomy" id="152421"/>
    <lineage>
        <taxon>Eukaryota</taxon>
        <taxon>Viridiplantae</taxon>
        <taxon>Streptophyta</taxon>
        <taxon>Embryophyta</taxon>
        <taxon>Tracheophyta</taxon>
        <taxon>Spermatophyta</taxon>
        <taxon>Magnoliopsida</taxon>
        <taxon>eudicotyledons</taxon>
        <taxon>Gunneridae</taxon>
        <taxon>Pentapetalae</taxon>
        <taxon>rosids</taxon>
        <taxon>malvids</taxon>
        <taxon>Malvales</taxon>
        <taxon>Dipterocarpaceae</taxon>
        <taxon>Rubroshorea</taxon>
    </lineage>
</organism>
<evidence type="ECO:0000256" key="5">
    <source>
        <dbReference type="ARBA" id="ARBA00023136"/>
    </source>
</evidence>
<dbReference type="EMBL" id="BPVZ01000124">
    <property type="protein sequence ID" value="GKV37674.1"/>
    <property type="molecule type" value="Genomic_DNA"/>
</dbReference>
<name>A0AAV5LLC4_9ROSI</name>
<feature type="domain" description="EamA" evidence="7">
    <location>
        <begin position="191"/>
        <end position="329"/>
    </location>
</feature>